<dbReference type="InterPro" id="IPR051531">
    <property type="entry name" value="N-acetyltransferase"/>
</dbReference>
<organism evidence="6 7">
    <name type="scientific">Thermasporomyces composti</name>
    <dbReference type="NCBI Taxonomy" id="696763"/>
    <lineage>
        <taxon>Bacteria</taxon>
        <taxon>Bacillati</taxon>
        <taxon>Actinomycetota</taxon>
        <taxon>Actinomycetes</taxon>
        <taxon>Propionibacteriales</taxon>
        <taxon>Nocardioidaceae</taxon>
        <taxon>Thermasporomyces</taxon>
    </lineage>
</organism>
<dbReference type="Pfam" id="PF13302">
    <property type="entry name" value="Acetyltransf_3"/>
    <property type="match status" value="1"/>
</dbReference>
<keyword evidence="7" id="KW-1185">Reference proteome</keyword>
<feature type="domain" description="Nudix hydrolase" evidence="5">
    <location>
        <begin position="2"/>
        <end position="132"/>
    </location>
</feature>
<dbReference type="InterPro" id="IPR020084">
    <property type="entry name" value="NUDIX_hydrolase_CS"/>
</dbReference>
<dbReference type="InterPro" id="IPR000086">
    <property type="entry name" value="NUDIX_hydrolase_dom"/>
</dbReference>
<dbReference type="GO" id="GO:0016747">
    <property type="term" value="F:acyltransferase activity, transferring groups other than amino-acyl groups"/>
    <property type="evidence" value="ECO:0007669"/>
    <property type="project" value="InterPro"/>
</dbReference>
<feature type="domain" description="N-acetyltransferase" evidence="4">
    <location>
        <begin position="146"/>
        <end position="330"/>
    </location>
</feature>
<proteinExistence type="inferred from homology"/>
<comment type="similarity">
    <text evidence="1 3">Belongs to the Nudix hydrolase family.</text>
</comment>
<comment type="caution">
    <text evidence="6">The sequence shown here is derived from an EMBL/GenBank/DDBJ whole genome shotgun (WGS) entry which is preliminary data.</text>
</comment>
<evidence type="ECO:0000313" key="7">
    <source>
        <dbReference type="Proteomes" id="UP000256485"/>
    </source>
</evidence>
<dbReference type="GO" id="GO:0016787">
    <property type="term" value="F:hydrolase activity"/>
    <property type="evidence" value="ECO:0007669"/>
    <property type="project" value="UniProtKB-KW"/>
</dbReference>
<protein>
    <submittedName>
        <fullName evidence="6">RimJ/RimL family protein N-acetyltransferase</fullName>
    </submittedName>
</protein>
<dbReference type="PROSITE" id="PS00893">
    <property type="entry name" value="NUDIX_BOX"/>
    <property type="match status" value="1"/>
</dbReference>
<evidence type="ECO:0000256" key="2">
    <source>
        <dbReference type="ARBA" id="ARBA00022801"/>
    </source>
</evidence>
<dbReference type="PROSITE" id="PS51186">
    <property type="entry name" value="GNAT"/>
    <property type="match status" value="1"/>
</dbReference>
<dbReference type="PRINTS" id="PR00502">
    <property type="entry name" value="NUDIXFAMILY"/>
</dbReference>
<dbReference type="PROSITE" id="PS51462">
    <property type="entry name" value="NUDIX"/>
    <property type="match status" value="1"/>
</dbReference>
<dbReference type="SUPFAM" id="SSF55811">
    <property type="entry name" value="Nudix"/>
    <property type="match status" value="1"/>
</dbReference>
<dbReference type="RefSeq" id="WP_115850759.1">
    <property type="nucleotide sequence ID" value="NZ_QTUC01000001.1"/>
</dbReference>
<evidence type="ECO:0000259" key="4">
    <source>
        <dbReference type="PROSITE" id="PS51186"/>
    </source>
</evidence>
<evidence type="ECO:0000259" key="5">
    <source>
        <dbReference type="PROSITE" id="PS51462"/>
    </source>
</evidence>
<reference evidence="6 7" key="1">
    <citation type="submission" date="2018-08" db="EMBL/GenBank/DDBJ databases">
        <title>Sequencing the genomes of 1000 actinobacteria strains.</title>
        <authorList>
            <person name="Klenk H.-P."/>
        </authorList>
    </citation>
    <scope>NUCLEOTIDE SEQUENCE [LARGE SCALE GENOMIC DNA]</scope>
    <source>
        <strain evidence="6 7">DSM 22891</strain>
    </source>
</reference>
<dbReference type="Pfam" id="PF00293">
    <property type="entry name" value="NUDIX"/>
    <property type="match status" value="1"/>
</dbReference>
<dbReference type="EMBL" id="QTUC01000001">
    <property type="protein sequence ID" value="REF37274.1"/>
    <property type="molecule type" value="Genomic_DNA"/>
</dbReference>
<dbReference type="Gene3D" id="3.40.630.30">
    <property type="match status" value="1"/>
</dbReference>
<dbReference type="Gene3D" id="3.90.79.10">
    <property type="entry name" value="Nucleoside Triphosphate Pyrophosphohydrolase"/>
    <property type="match status" value="1"/>
</dbReference>
<dbReference type="InterPro" id="IPR020476">
    <property type="entry name" value="Nudix_hydrolase"/>
</dbReference>
<dbReference type="CDD" id="cd02883">
    <property type="entry name" value="NUDIX_Hydrolase"/>
    <property type="match status" value="1"/>
</dbReference>
<keyword evidence="6" id="KW-0808">Transferase</keyword>
<dbReference type="AlphaFoldDB" id="A0A3D9VGF5"/>
<name>A0A3D9VGF5_THECX</name>
<evidence type="ECO:0000256" key="1">
    <source>
        <dbReference type="ARBA" id="ARBA00005582"/>
    </source>
</evidence>
<dbReference type="PANTHER" id="PTHR43792:SF1">
    <property type="entry name" value="N-ACETYLTRANSFERASE DOMAIN-CONTAINING PROTEIN"/>
    <property type="match status" value="1"/>
</dbReference>
<accession>A0A3D9VGF5</accession>
<dbReference type="InterPro" id="IPR016181">
    <property type="entry name" value="Acyl_CoA_acyltransferase"/>
</dbReference>
<dbReference type="SUPFAM" id="SSF55729">
    <property type="entry name" value="Acyl-CoA N-acyltransferases (Nat)"/>
    <property type="match status" value="1"/>
</dbReference>
<gene>
    <name evidence="6" type="ORF">DFJ64_2715</name>
</gene>
<evidence type="ECO:0000256" key="3">
    <source>
        <dbReference type="RuleBase" id="RU003476"/>
    </source>
</evidence>
<dbReference type="Proteomes" id="UP000256485">
    <property type="component" value="Unassembled WGS sequence"/>
</dbReference>
<dbReference type="InterPro" id="IPR000182">
    <property type="entry name" value="GNAT_dom"/>
</dbReference>
<evidence type="ECO:0000313" key="6">
    <source>
        <dbReference type="EMBL" id="REF37274.1"/>
    </source>
</evidence>
<dbReference type="InterPro" id="IPR015797">
    <property type="entry name" value="NUDIX_hydrolase-like_dom_sf"/>
</dbReference>
<dbReference type="PANTHER" id="PTHR43792">
    <property type="entry name" value="GNAT FAMILY, PUTATIVE (AFU_ORTHOLOGUE AFUA_3G00765)-RELATED-RELATED"/>
    <property type="match status" value="1"/>
</dbReference>
<sequence>MPTPDCVGALIRDDRHRVFVQRRSATRRVLPSVWDIVGGHVDPGESPEQALVREIKEETGWSLRRIEARIAEWEWEHDGVVRREWDYLVEVDGDLGSPRLEDDKHDAWAWVGPGDLHLLMEGRADDDRRLRDIVARATRVRLTERLRLEPIGLHHVEDLRTLHSDPVVAQWYGRPWDSAKARSVAAEFAQGWEDAGVSKWIAYDRVRGHLVGRGGLTRLPPDADITHRIASALGGDAWRRQRLEVGWAIRDHLVGRGYATEIGRAGLAYAFDDLGAEQVVAFTERDNRRSRAVMERLGMRYVGEILGRGRVGSLEGVHDGAPFALYVKQR</sequence>
<dbReference type="OrthoDB" id="3533156at2"/>
<keyword evidence="2 3" id="KW-0378">Hydrolase</keyword>